<evidence type="ECO:0000313" key="3">
    <source>
        <dbReference type="Proteomes" id="UP001201812"/>
    </source>
</evidence>
<sequence>MCGVNTEDEEVTSKFDFADEKFSDDELQTFDGLMTVEVMTADPFAAAASHILKYDGNPTQLFSLFEEQFKDTLGLITTALTETQKLNRQTNSGNDDNDDNMSDQ</sequence>
<organism evidence="2 3">
    <name type="scientific">Ditylenchus destructor</name>
    <dbReference type="NCBI Taxonomy" id="166010"/>
    <lineage>
        <taxon>Eukaryota</taxon>
        <taxon>Metazoa</taxon>
        <taxon>Ecdysozoa</taxon>
        <taxon>Nematoda</taxon>
        <taxon>Chromadorea</taxon>
        <taxon>Rhabditida</taxon>
        <taxon>Tylenchina</taxon>
        <taxon>Tylenchomorpha</taxon>
        <taxon>Sphaerularioidea</taxon>
        <taxon>Anguinidae</taxon>
        <taxon>Anguininae</taxon>
        <taxon>Ditylenchus</taxon>
    </lineage>
</organism>
<gene>
    <name evidence="2" type="ORF">DdX_21745</name>
</gene>
<dbReference type="Proteomes" id="UP001201812">
    <property type="component" value="Unassembled WGS sequence"/>
</dbReference>
<comment type="caution">
    <text evidence="2">The sequence shown here is derived from an EMBL/GenBank/DDBJ whole genome shotgun (WGS) entry which is preliminary data.</text>
</comment>
<dbReference type="AlphaFoldDB" id="A0AAD4MF27"/>
<evidence type="ECO:0000256" key="1">
    <source>
        <dbReference type="SAM" id="MobiDB-lite"/>
    </source>
</evidence>
<name>A0AAD4MF27_9BILA</name>
<feature type="compositionally biased region" description="Acidic residues" evidence="1">
    <location>
        <begin position="95"/>
        <end position="104"/>
    </location>
</feature>
<dbReference type="EMBL" id="JAKKPZ010000888">
    <property type="protein sequence ID" value="KAI1691655.1"/>
    <property type="molecule type" value="Genomic_DNA"/>
</dbReference>
<keyword evidence="3" id="KW-1185">Reference proteome</keyword>
<proteinExistence type="predicted"/>
<feature type="compositionally biased region" description="Polar residues" evidence="1">
    <location>
        <begin position="84"/>
        <end position="93"/>
    </location>
</feature>
<evidence type="ECO:0000313" key="2">
    <source>
        <dbReference type="EMBL" id="KAI1691655.1"/>
    </source>
</evidence>
<protein>
    <submittedName>
        <fullName evidence="2">Uncharacterized protein</fullName>
    </submittedName>
</protein>
<reference evidence="2" key="1">
    <citation type="submission" date="2022-01" db="EMBL/GenBank/DDBJ databases">
        <title>Genome Sequence Resource for Two Populations of Ditylenchus destructor, the Migratory Endoparasitic Phytonematode.</title>
        <authorList>
            <person name="Zhang H."/>
            <person name="Lin R."/>
            <person name="Xie B."/>
        </authorList>
    </citation>
    <scope>NUCLEOTIDE SEQUENCE</scope>
    <source>
        <strain evidence="2">BazhouSP</strain>
    </source>
</reference>
<accession>A0AAD4MF27</accession>
<feature type="region of interest" description="Disordered" evidence="1">
    <location>
        <begin position="84"/>
        <end position="104"/>
    </location>
</feature>